<name>A0A2T2NQG5_CORCC</name>
<evidence type="ECO:0000313" key="2">
    <source>
        <dbReference type="EMBL" id="PSN67671.1"/>
    </source>
</evidence>
<dbReference type="EMBL" id="KZ678134">
    <property type="protein sequence ID" value="PSN67671.1"/>
    <property type="molecule type" value="Genomic_DNA"/>
</dbReference>
<protein>
    <submittedName>
        <fullName evidence="2">Uncharacterized protein</fullName>
    </submittedName>
</protein>
<dbReference type="AlphaFoldDB" id="A0A2T2NQG5"/>
<accession>A0A2T2NQG5</accession>
<gene>
    <name evidence="2" type="ORF">BS50DRAFT_347004</name>
</gene>
<evidence type="ECO:0000256" key="1">
    <source>
        <dbReference type="SAM" id="MobiDB-lite"/>
    </source>
</evidence>
<organism evidence="2 3">
    <name type="scientific">Corynespora cassiicola Philippines</name>
    <dbReference type="NCBI Taxonomy" id="1448308"/>
    <lineage>
        <taxon>Eukaryota</taxon>
        <taxon>Fungi</taxon>
        <taxon>Dikarya</taxon>
        <taxon>Ascomycota</taxon>
        <taxon>Pezizomycotina</taxon>
        <taxon>Dothideomycetes</taxon>
        <taxon>Pleosporomycetidae</taxon>
        <taxon>Pleosporales</taxon>
        <taxon>Corynesporascaceae</taxon>
        <taxon>Corynespora</taxon>
    </lineage>
</organism>
<sequence>MSCSRRLLVLVQIQRRSQPAAGPVKQRRHASVGPRSPLPGAQTGQLAPCTLLFFTSPCLAPCVIPTHPFGLSRTAQERCSTEAREKSKEEREGQKIKFPRTCTRRQGCQCRERVDTVVSIPSTRSLRRDAPPTPAASSKNSSTSPVATRAQPQALHTDTHTCHMPHASGLTVVSSRLVSSRPELARFPSFGAPAFPEPVARPTFPDRRAVPARSGKSFTPTFPLLAVGLLLESLRESSASAS</sequence>
<feature type="region of interest" description="Disordered" evidence="1">
    <location>
        <begin position="121"/>
        <end position="166"/>
    </location>
</feature>
<feature type="compositionally biased region" description="Polar residues" evidence="1">
    <location>
        <begin position="135"/>
        <end position="156"/>
    </location>
</feature>
<dbReference type="Proteomes" id="UP000240883">
    <property type="component" value="Unassembled WGS sequence"/>
</dbReference>
<proteinExistence type="predicted"/>
<reference evidence="2 3" key="1">
    <citation type="journal article" date="2018" name="Front. Microbiol.">
        <title>Genome-Wide Analysis of Corynespora cassiicola Leaf Fall Disease Putative Effectors.</title>
        <authorList>
            <person name="Lopez D."/>
            <person name="Ribeiro S."/>
            <person name="Label P."/>
            <person name="Fumanal B."/>
            <person name="Venisse J.S."/>
            <person name="Kohler A."/>
            <person name="de Oliveira R.R."/>
            <person name="Labutti K."/>
            <person name="Lipzen A."/>
            <person name="Lail K."/>
            <person name="Bauer D."/>
            <person name="Ohm R.A."/>
            <person name="Barry K.W."/>
            <person name="Spatafora J."/>
            <person name="Grigoriev I.V."/>
            <person name="Martin F.M."/>
            <person name="Pujade-Renaud V."/>
        </authorList>
    </citation>
    <scope>NUCLEOTIDE SEQUENCE [LARGE SCALE GENOMIC DNA]</scope>
    <source>
        <strain evidence="2 3">Philippines</strain>
    </source>
</reference>
<keyword evidence="3" id="KW-1185">Reference proteome</keyword>
<evidence type="ECO:0000313" key="3">
    <source>
        <dbReference type="Proteomes" id="UP000240883"/>
    </source>
</evidence>
<feature type="region of interest" description="Disordered" evidence="1">
    <location>
        <begin position="18"/>
        <end position="40"/>
    </location>
</feature>